<accession>A0A0A9FQW8</accession>
<proteinExistence type="predicted"/>
<evidence type="ECO:0000313" key="1">
    <source>
        <dbReference type="EMBL" id="JAE14682.1"/>
    </source>
</evidence>
<dbReference type="AlphaFoldDB" id="A0A0A9FQW8"/>
<dbReference type="EMBL" id="GBRH01183214">
    <property type="protein sequence ID" value="JAE14682.1"/>
    <property type="molecule type" value="Transcribed_RNA"/>
</dbReference>
<protein>
    <submittedName>
        <fullName evidence="1">Uncharacterized protein</fullName>
    </submittedName>
</protein>
<sequence length="28" mass="3725">MSKYAVRMNSENWRFRKYKPYSKQRRWQ</sequence>
<name>A0A0A9FQW8_ARUDO</name>
<organism evidence="1">
    <name type="scientific">Arundo donax</name>
    <name type="common">Giant reed</name>
    <name type="synonym">Donax arundinaceus</name>
    <dbReference type="NCBI Taxonomy" id="35708"/>
    <lineage>
        <taxon>Eukaryota</taxon>
        <taxon>Viridiplantae</taxon>
        <taxon>Streptophyta</taxon>
        <taxon>Embryophyta</taxon>
        <taxon>Tracheophyta</taxon>
        <taxon>Spermatophyta</taxon>
        <taxon>Magnoliopsida</taxon>
        <taxon>Liliopsida</taxon>
        <taxon>Poales</taxon>
        <taxon>Poaceae</taxon>
        <taxon>PACMAD clade</taxon>
        <taxon>Arundinoideae</taxon>
        <taxon>Arundineae</taxon>
        <taxon>Arundo</taxon>
    </lineage>
</organism>
<reference evidence="1" key="1">
    <citation type="submission" date="2014-09" db="EMBL/GenBank/DDBJ databases">
        <authorList>
            <person name="Magalhaes I.L.F."/>
            <person name="Oliveira U."/>
            <person name="Santos F.R."/>
            <person name="Vidigal T.H.D.A."/>
            <person name="Brescovit A.D."/>
            <person name="Santos A.J."/>
        </authorList>
    </citation>
    <scope>NUCLEOTIDE SEQUENCE</scope>
    <source>
        <tissue evidence="1">Shoot tissue taken approximately 20 cm above the soil surface</tissue>
    </source>
</reference>
<reference evidence="1" key="2">
    <citation type="journal article" date="2015" name="Data Brief">
        <title>Shoot transcriptome of the giant reed, Arundo donax.</title>
        <authorList>
            <person name="Barrero R.A."/>
            <person name="Guerrero F.D."/>
            <person name="Moolhuijzen P."/>
            <person name="Goolsby J.A."/>
            <person name="Tidwell J."/>
            <person name="Bellgard S.E."/>
            <person name="Bellgard M.I."/>
        </authorList>
    </citation>
    <scope>NUCLEOTIDE SEQUENCE</scope>
    <source>
        <tissue evidence="1">Shoot tissue taken approximately 20 cm above the soil surface</tissue>
    </source>
</reference>